<gene>
    <name evidence="2" type="ORF">PRZ01_00135</name>
</gene>
<evidence type="ECO:0000313" key="2">
    <source>
        <dbReference type="EMBL" id="MDC8783598.1"/>
    </source>
</evidence>
<keyword evidence="3" id="KW-1185">Reference proteome</keyword>
<protein>
    <submittedName>
        <fullName evidence="2">DUF2987 domain-containing protein</fullName>
    </submittedName>
</protein>
<name>A0ABT5KL24_9BURK</name>
<evidence type="ECO:0000313" key="3">
    <source>
        <dbReference type="Proteomes" id="UP001219862"/>
    </source>
</evidence>
<comment type="caution">
    <text evidence="2">The sequence shown here is derived from an EMBL/GenBank/DDBJ whole genome shotgun (WGS) entry which is preliminary data.</text>
</comment>
<dbReference type="Proteomes" id="UP001219862">
    <property type="component" value="Unassembled WGS sequence"/>
</dbReference>
<dbReference type="PROSITE" id="PS51257">
    <property type="entry name" value="PROKAR_LIPOPROTEIN"/>
    <property type="match status" value="1"/>
</dbReference>
<proteinExistence type="predicted"/>
<accession>A0ABT5KL24</accession>
<reference evidence="2 3" key="1">
    <citation type="submission" date="2022-10" db="EMBL/GenBank/DDBJ databases">
        <title>paucibacter sp. hw8 Genome sequencing.</title>
        <authorList>
            <person name="Park S."/>
        </authorList>
    </citation>
    <scope>NUCLEOTIDE SEQUENCE [LARGE SCALE GENOMIC DNA]</scope>
    <source>
        <strain evidence="3">hw8</strain>
    </source>
</reference>
<feature type="chain" id="PRO_5045879598" evidence="1">
    <location>
        <begin position="28"/>
        <end position="258"/>
    </location>
</feature>
<evidence type="ECO:0000256" key="1">
    <source>
        <dbReference type="SAM" id="SignalP"/>
    </source>
</evidence>
<keyword evidence="1" id="KW-0732">Signal</keyword>
<organism evidence="2 3">
    <name type="scientific">Roseateles koreensis</name>
    <dbReference type="NCBI Taxonomy" id="2987526"/>
    <lineage>
        <taxon>Bacteria</taxon>
        <taxon>Pseudomonadati</taxon>
        <taxon>Pseudomonadota</taxon>
        <taxon>Betaproteobacteria</taxon>
        <taxon>Burkholderiales</taxon>
        <taxon>Sphaerotilaceae</taxon>
        <taxon>Roseateles</taxon>
    </lineage>
</organism>
<feature type="signal peptide" evidence="1">
    <location>
        <begin position="1"/>
        <end position="27"/>
    </location>
</feature>
<dbReference type="Pfam" id="PF11205">
    <property type="entry name" value="DUF2987"/>
    <property type="match status" value="1"/>
</dbReference>
<dbReference type="InterPro" id="IPR021370">
    <property type="entry name" value="DUF2987"/>
</dbReference>
<sequence length="258" mass="28807">MNRCTHSHLHQALVCAVLWTCSFSACAEDAKPATEQLETVTVQLQKDPAIMPYAEMNEVLTKLQRVGEGLVRLDFKVMSKDTKKPVLTAKLALATDERYLPIPLAADGTFSLPLLPEDQAKNAELATNQTKGSLHIMGTLELTVTADQLDMKTVRRMMRVGHSLRTEMLPFYLRWMMPQVEGVRICSPAAAWQLEWPEGQQTMALPLAADPQEKDPHQEKSQTPLRPFCTVLSGQERWPDSARLISPAGSKLSVKMSR</sequence>
<dbReference type="RefSeq" id="WP_273594728.1">
    <property type="nucleotide sequence ID" value="NZ_JAQQXS010000001.1"/>
</dbReference>
<dbReference type="EMBL" id="JAQQXS010000001">
    <property type="protein sequence ID" value="MDC8783598.1"/>
    <property type="molecule type" value="Genomic_DNA"/>
</dbReference>